<organism evidence="1 2">
    <name type="scientific">Panagrolaimus sp. ES5</name>
    <dbReference type="NCBI Taxonomy" id="591445"/>
    <lineage>
        <taxon>Eukaryota</taxon>
        <taxon>Metazoa</taxon>
        <taxon>Ecdysozoa</taxon>
        <taxon>Nematoda</taxon>
        <taxon>Chromadorea</taxon>
        <taxon>Rhabditida</taxon>
        <taxon>Tylenchina</taxon>
        <taxon>Panagrolaimomorpha</taxon>
        <taxon>Panagrolaimoidea</taxon>
        <taxon>Panagrolaimidae</taxon>
        <taxon>Panagrolaimus</taxon>
    </lineage>
</organism>
<name>A0AC34G2L1_9BILA</name>
<evidence type="ECO:0000313" key="1">
    <source>
        <dbReference type="Proteomes" id="UP000887579"/>
    </source>
</evidence>
<dbReference type="Proteomes" id="UP000887579">
    <property type="component" value="Unplaced"/>
</dbReference>
<sequence>MAHRCPNFDTLPIKYQDETKKLKENLRTATSLSKKRILFKEFTKNFTMLPALWNRWLGIEREAAESTYEKCKFQRLFNLEQKAFNDFYYHKFMERKSPKKLTTADFWFYKNIETFRNCYDLMFTVITESPKESEKLAEMFLSFPHRLIDNVFKVYQQVSVEPVPKYVKGKYEFNKNLYQKIMAVNDSDEEWLKLIKSVNDFEFFRQNIETRIAENPANKYLWKYYIEYLKEDPENFQFLLSVYYRYCRLFIDDEEMKAEFEEAELKEKRAEPEILEVLTYHGIRDFQKL</sequence>
<proteinExistence type="predicted"/>
<dbReference type="WBParaSite" id="ES5_v2.g23954.t1">
    <property type="protein sequence ID" value="ES5_v2.g23954.t1"/>
    <property type="gene ID" value="ES5_v2.g23954"/>
</dbReference>
<reference evidence="2" key="1">
    <citation type="submission" date="2022-11" db="UniProtKB">
        <authorList>
            <consortium name="WormBaseParasite"/>
        </authorList>
    </citation>
    <scope>IDENTIFICATION</scope>
</reference>
<protein>
    <submittedName>
        <fullName evidence="2">Uncharacterized protein</fullName>
    </submittedName>
</protein>
<evidence type="ECO:0000313" key="2">
    <source>
        <dbReference type="WBParaSite" id="ES5_v2.g23954.t1"/>
    </source>
</evidence>
<accession>A0AC34G2L1</accession>